<keyword evidence="2" id="KW-0808">Transferase</keyword>
<comment type="caution">
    <text evidence="2">The sequence shown here is derived from an EMBL/GenBank/DDBJ whole genome shotgun (WGS) entry which is preliminary data.</text>
</comment>
<dbReference type="CDD" id="cd06433">
    <property type="entry name" value="GT_2_WfgS_like"/>
    <property type="match status" value="1"/>
</dbReference>
<dbReference type="PANTHER" id="PTHR22916:SF3">
    <property type="entry name" value="UDP-GLCNAC:BETAGAL BETA-1,3-N-ACETYLGLUCOSAMINYLTRANSFERASE-LIKE PROTEIN 1"/>
    <property type="match status" value="1"/>
</dbReference>
<dbReference type="Gene3D" id="3.90.550.10">
    <property type="entry name" value="Spore Coat Polysaccharide Biosynthesis Protein SpsA, Chain A"/>
    <property type="match status" value="1"/>
</dbReference>
<dbReference type="GO" id="GO:0016757">
    <property type="term" value="F:glycosyltransferase activity"/>
    <property type="evidence" value="ECO:0007669"/>
    <property type="project" value="UniProtKB-KW"/>
</dbReference>
<keyword evidence="3" id="KW-1185">Reference proteome</keyword>
<gene>
    <name evidence="2" type="ORF">ACFQZX_15630</name>
</gene>
<proteinExistence type="predicted"/>
<sequence length="257" mass="29160">MPLKPLFVKLHFPKITVVTVCFNAEGTIERCIKSVLSQDYPNLEYVIVDGGSTDGTVPIISKYKNRINIFISEPDNGIYDAMNKGIAFSSGEITGMLNADDFLTGENILTVVHETFKKDEPYIVYGDLDYIDGAGRVIRKWRSGQYKHGMFNYGWMPPHPTFYCKTELFEKLGNYQLVYGTAADYELMLRFMHLHKLPAAYIPMVMVKMAAGGVSNQSISNRLKALKNDLKAMYKNGVFLPPIALLFKPLRKIKQFF</sequence>
<dbReference type="Proteomes" id="UP001597010">
    <property type="component" value="Unassembled WGS sequence"/>
</dbReference>
<evidence type="ECO:0000259" key="1">
    <source>
        <dbReference type="Pfam" id="PF00535"/>
    </source>
</evidence>
<organism evidence="2 3">
    <name type="scientific">Mucilaginibacter litoreus</name>
    <dbReference type="NCBI Taxonomy" id="1048221"/>
    <lineage>
        <taxon>Bacteria</taxon>
        <taxon>Pseudomonadati</taxon>
        <taxon>Bacteroidota</taxon>
        <taxon>Sphingobacteriia</taxon>
        <taxon>Sphingobacteriales</taxon>
        <taxon>Sphingobacteriaceae</taxon>
        <taxon>Mucilaginibacter</taxon>
    </lineage>
</organism>
<dbReference type="SUPFAM" id="SSF53448">
    <property type="entry name" value="Nucleotide-diphospho-sugar transferases"/>
    <property type="match status" value="1"/>
</dbReference>
<keyword evidence="2" id="KW-0328">Glycosyltransferase</keyword>
<dbReference type="PANTHER" id="PTHR22916">
    <property type="entry name" value="GLYCOSYLTRANSFERASE"/>
    <property type="match status" value="1"/>
</dbReference>
<evidence type="ECO:0000313" key="2">
    <source>
        <dbReference type="EMBL" id="MFD0795052.1"/>
    </source>
</evidence>
<dbReference type="InterPro" id="IPR001173">
    <property type="entry name" value="Glyco_trans_2-like"/>
</dbReference>
<evidence type="ECO:0000313" key="3">
    <source>
        <dbReference type="Proteomes" id="UP001597010"/>
    </source>
</evidence>
<dbReference type="EMBL" id="JBHTHZ010000013">
    <property type="protein sequence ID" value="MFD0795052.1"/>
    <property type="molecule type" value="Genomic_DNA"/>
</dbReference>
<name>A0ABW3AVF6_9SPHI</name>
<reference evidence="3" key="1">
    <citation type="journal article" date="2019" name="Int. J. Syst. Evol. Microbiol.">
        <title>The Global Catalogue of Microorganisms (GCM) 10K type strain sequencing project: providing services to taxonomists for standard genome sequencing and annotation.</title>
        <authorList>
            <consortium name="The Broad Institute Genomics Platform"/>
            <consortium name="The Broad Institute Genome Sequencing Center for Infectious Disease"/>
            <person name="Wu L."/>
            <person name="Ma J."/>
        </authorList>
    </citation>
    <scope>NUCLEOTIDE SEQUENCE [LARGE SCALE GENOMIC DNA]</scope>
    <source>
        <strain evidence="3">CCUG 61484</strain>
    </source>
</reference>
<protein>
    <submittedName>
        <fullName evidence="2">Glycosyltransferase family 2 protein</fullName>
        <ecNumber evidence="2">2.4.-.-</ecNumber>
    </submittedName>
</protein>
<dbReference type="InterPro" id="IPR029044">
    <property type="entry name" value="Nucleotide-diphossugar_trans"/>
</dbReference>
<dbReference type="Pfam" id="PF00535">
    <property type="entry name" value="Glycos_transf_2"/>
    <property type="match status" value="1"/>
</dbReference>
<dbReference type="EC" id="2.4.-.-" evidence="2"/>
<accession>A0ABW3AVF6</accession>
<feature type="domain" description="Glycosyltransferase 2-like" evidence="1">
    <location>
        <begin position="16"/>
        <end position="165"/>
    </location>
</feature>